<dbReference type="InterPro" id="IPR013155">
    <property type="entry name" value="M/V/L/I-tRNA-synth_anticd-bd"/>
</dbReference>
<evidence type="ECO:0000256" key="7">
    <source>
        <dbReference type="HAMAP-Rule" id="MF_02003"/>
    </source>
</evidence>
<dbReference type="GO" id="GO:0006428">
    <property type="term" value="P:isoleucyl-tRNA aminoacylation"/>
    <property type="evidence" value="ECO:0007669"/>
    <property type="project" value="UniProtKB-UniRule"/>
</dbReference>
<dbReference type="InterPro" id="IPR002301">
    <property type="entry name" value="Ile-tRNA-ligase"/>
</dbReference>
<evidence type="ECO:0000313" key="11">
    <source>
        <dbReference type="EMBL" id="HGN90678.1"/>
    </source>
</evidence>
<accession>A0A7C4E1U2</accession>
<evidence type="ECO:0000259" key="9">
    <source>
        <dbReference type="Pfam" id="PF08264"/>
    </source>
</evidence>
<keyword evidence="4 7" id="KW-0648">Protein biosynthesis</keyword>
<comment type="function">
    <text evidence="7">Catalyzes the attachment of isoleucine to tRNA(Ile). As IleRS can inadvertently accommodate and process structurally similar amino acids such as valine, to avoid such errors it has two additional distinct tRNA(Ile)-dependent editing activities. One activity is designated as 'pretransfer' editing and involves the hydrolysis of activated Val-AMP. The other activity is designated 'posttransfer' editing and involves deacylation of mischarged Val-tRNA(Ile).</text>
</comment>
<dbReference type="SUPFAM" id="SSF52374">
    <property type="entry name" value="Nucleotidylyl transferase"/>
    <property type="match status" value="1"/>
</dbReference>
<dbReference type="PROSITE" id="PS00178">
    <property type="entry name" value="AA_TRNA_LIGASE_I"/>
    <property type="match status" value="1"/>
</dbReference>
<keyword evidence="7" id="KW-0963">Cytoplasm</keyword>
<keyword evidence="1 7" id="KW-0436">Ligase</keyword>
<feature type="binding site" evidence="7">
    <location>
        <position position="597"/>
    </location>
    <ligand>
        <name>ATP</name>
        <dbReference type="ChEBI" id="CHEBI:30616"/>
    </ligand>
</feature>
<dbReference type="InterPro" id="IPR014729">
    <property type="entry name" value="Rossmann-like_a/b/a_fold"/>
</dbReference>
<keyword evidence="5 7" id="KW-0030">Aminoacyl-tRNA synthetase</keyword>
<comment type="similarity">
    <text evidence="7">Belongs to the class-I aminoacyl-tRNA synthetase family. IleS type 2 subfamily.</text>
</comment>
<comment type="caution">
    <text evidence="11">The sequence shown here is derived from an EMBL/GenBank/DDBJ whole genome shotgun (WGS) entry which is preliminary data.</text>
</comment>
<dbReference type="GO" id="GO:0004822">
    <property type="term" value="F:isoleucine-tRNA ligase activity"/>
    <property type="evidence" value="ECO:0007669"/>
    <property type="project" value="UniProtKB-UniRule"/>
</dbReference>
<dbReference type="InterPro" id="IPR033709">
    <property type="entry name" value="Anticodon_Ile_ABEc"/>
</dbReference>
<feature type="short sequence motif" description="'KMSKS' region" evidence="7">
    <location>
        <begin position="594"/>
        <end position="598"/>
    </location>
</feature>
<dbReference type="SUPFAM" id="SSF47323">
    <property type="entry name" value="Anticodon-binding domain of a subclass of class I aminoacyl-tRNA synthetases"/>
    <property type="match status" value="1"/>
</dbReference>
<dbReference type="Pfam" id="PF00133">
    <property type="entry name" value="tRNA-synt_1"/>
    <property type="match status" value="1"/>
</dbReference>
<dbReference type="AlphaFoldDB" id="A0A7C4E1U2"/>
<dbReference type="PRINTS" id="PR00984">
    <property type="entry name" value="TRNASYNTHILE"/>
</dbReference>
<evidence type="ECO:0000313" key="10">
    <source>
        <dbReference type="EMBL" id="HGL41096.1"/>
    </source>
</evidence>
<gene>
    <name evidence="7" type="primary">ileS</name>
    <name evidence="11" type="ORF">ENT82_06100</name>
    <name evidence="10" type="ORF">ENU43_05485</name>
</gene>
<dbReference type="InterPro" id="IPR009008">
    <property type="entry name" value="Val/Leu/Ile-tRNA-synth_edit"/>
</dbReference>
<dbReference type="SUPFAM" id="SSF50677">
    <property type="entry name" value="ValRS/IleRS/LeuRS editing domain"/>
    <property type="match status" value="1"/>
</dbReference>
<evidence type="ECO:0000259" key="8">
    <source>
        <dbReference type="Pfam" id="PF00133"/>
    </source>
</evidence>
<dbReference type="InterPro" id="IPR001412">
    <property type="entry name" value="aa-tRNA-synth_I_CS"/>
</dbReference>
<dbReference type="EMBL" id="DTAD01000065">
    <property type="protein sequence ID" value="HGN90678.1"/>
    <property type="molecule type" value="Genomic_DNA"/>
</dbReference>
<name>A0A7C4E1U2_CALS0</name>
<dbReference type="Gene3D" id="1.10.730.10">
    <property type="entry name" value="Isoleucyl-tRNA Synthetase, Domain 1"/>
    <property type="match status" value="1"/>
</dbReference>
<organism evidence="11">
    <name type="scientific">Caldiarchaeum subterraneum</name>
    <dbReference type="NCBI Taxonomy" id="311458"/>
    <lineage>
        <taxon>Archaea</taxon>
        <taxon>Nitrososphaerota</taxon>
        <taxon>Candidatus Caldarchaeales</taxon>
        <taxon>Candidatus Caldarchaeaceae</taxon>
        <taxon>Candidatus Caldarchaeum</taxon>
    </lineage>
</organism>
<dbReference type="GO" id="GO:0000049">
    <property type="term" value="F:tRNA binding"/>
    <property type="evidence" value="ECO:0007669"/>
    <property type="project" value="InterPro"/>
</dbReference>
<dbReference type="PANTHER" id="PTHR42780">
    <property type="entry name" value="SOLEUCYL-TRNA SYNTHETASE"/>
    <property type="match status" value="1"/>
</dbReference>
<dbReference type="Gene3D" id="3.40.50.620">
    <property type="entry name" value="HUPs"/>
    <property type="match status" value="2"/>
</dbReference>
<feature type="short sequence motif" description="'HIGH' region" evidence="7">
    <location>
        <begin position="49"/>
        <end position="59"/>
    </location>
</feature>
<evidence type="ECO:0000256" key="4">
    <source>
        <dbReference type="ARBA" id="ARBA00022917"/>
    </source>
</evidence>
<dbReference type="Pfam" id="PF08264">
    <property type="entry name" value="Anticodon_1"/>
    <property type="match status" value="1"/>
</dbReference>
<dbReference type="EMBL" id="DTCM01000071">
    <property type="protein sequence ID" value="HGL41096.1"/>
    <property type="molecule type" value="Genomic_DNA"/>
</dbReference>
<dbReference type="CDD" id="cd00818">
    <property type="entry name" value="IleRS_core"/>
    <property type="match status" value="1"/>
</dbReference>
<dbReference type="Pfam" id="PF19302">
    <property type="entry name" value="DUF5915"/>
    <property type="match status" value="1"/>
</dbReference>
<dbReference type="InterPro" id="IPR009080">
    <property type="entry name" value="tRNAsynth_Ia_anticodon-bd"/>
</dbReference>
<dbReference type="GO" id="GO:0002161">
    <property type="term" value="F:aminoacyl-tRNA deacylase activity"/>
    <property type="evidence" value="ECO:0007669"/>
    <property type="project" value="InterPro"/>
</dbReference>
<reference evidence="11" key="1">
    <citation type="journal article" date="2020" name="mSystems">
        <title>Genome- and Community-Level Interaction Insights into Carbon Utilization and Element Cycling Functions of Hydrothermarchaeota in Hydrothermal Sediment.</title>
        <authorList>
            <person name="Zhou Z."/>
            <person name="Liu Y."/>
            <person name="Xu W."/>
            <person name="Pan J."/>
            <person name="Luo Z.H."/>
            <person name="Li M."/>
        </authorList>
    </citation>
    <scope>NUCLEOTIDE SEQUENCE [LARGE SCALE GENOMIC DNA]</scope>
    <source>
        <strain evidence="11">SpSt-613</strain>
        <strain evidence="10">SpSt-669</strain>
    </source>
</reference>
<evidence type="ECO:0000256" key="2">
    <source>
        <dbReference type="ARBA" id="ARBA00022741"/>
    </source>
</evidence>
<dbReference type="GO" id="GO:0005524">
    <property type="term" value="F:ATP binding"/>
    <property type="evidence" value="ECO:0007669"/>
    <property type="project" value="UniProtKB-UniRule"/>
</dbReference>
<dbReference type="GO" id="GO:0005737">
    <property type="term" value="C:cytoplasm"/>
    <property type="evidence" value="ECO:0007669"/>
    <property type="project" value="UniProtKB-SubCell"/>
</dbReference>
<dbReference type="PANTHER" id="PTHR42780:SF1">
    <property type="entry name" value="ISOLEUCINE--TRNA LIGASE, CYTOPLASMIC"/>
    <property type="match status" value="1"/>
</dbReference>
<keyword evidence="7" id="KW-0862">Zinc</keyword>
<dbReference type="EC" id="6.1.1.5" evidence="7"/>
<feature type="domain" description="Methionyl/Valyl/Leucyl/Isoleucyl-tRNA synthetase anticodon-binding" evidence="9">
    <location>
        <begin position="682"/>
        <end position="831"/>
    </location>
</feature>
<comment type="cofactor">
    <cofactor evidence="7">
        <name>Zn(2+)</name>
        <dbReference type="ChEBI" id="CHEBI:29105"/>
    </cofactor>
</comment>
<evidence type="ECO:0000256" key="1">
    <source>
        <dbReference type="ARBA" id="ARBA00022598"/>
    </source>
</evidence>
<comment type="domain">
    <text evidence="7">IleRS has two distinct active sites: one for aminoacylation and one for editing. The misactivated valine is translocated from the active site to the editing site, which sterically excludes the correctly activated isoleucine. The single editing site contains two valyl binding pockets, one specific for each substrate (Val-AMP or Val-tRNA(Ile)).</text>
</comment>
<keyword evidence="2 7" id="KW-0547">Nucleotide-binding</keyword>
<evidence type="ECO:0000256" key="6">
    <source>
        <dbReference type="ARBA" id="ARBA00048359"/>
    </source>
</evidence>
<dbReference type="HAMAP" id="MF_02003">
    <property type="entry name" value="Ile_tRNA_synth_type2"/>
    <property type="match status" value="1"/>
</dbReference>
<comment type="subcellular location">
    <subcellularLocation>
        <location evidence="7">Cytoplasm</location>
    </subcellularLocation>
</comment>
<evidence type="ECO:0000256" key="3">
    <source>
        <dbReference type="ARBA" id="ARBA00022840"/>
    </source>
</evidence>
<dbReference type="NCBIfam" id="TIGR00392">
    <property type="entry name" value="ileS"/>
    <property type="match status" value="1"/>
</dbReference>
<dbReference type="InterPro" id="IPR002300">
    <property type="entry name" value="aa-tRNA-synth_Ia"/>
</dbReference>
<proteinExistence type="inferred from homology"/>
<dbReference type="CDD" id="cd07961">
    <property type="entry name" value="Anticodon_Ia_Ile_ABEc"/>
    <property type="match status" value="1"/>
</dbReference>
<protein>
    <recommendedName>
        <fullName evidence="7">Isoleucine--tRNA ligase</fullName>
        <ecNumber evidence="7">6.1.1.5</ecNumber>
    </recommendedName>
    <alternativeName>
        <fullName evidence="7">Isoleucyl-tRNA synthetase</fullName>
        <shortName evidence="7">IleRS</shortName>
    </alternativeName>
</protein>
<comment type="catalytic activity">
    <reaction evidence="6 7">
        <text>tRNA(Ile) + L-isoleucine + ATP = L-isoleucyl-tRNA(Ile) + AMP + diphosphate</text>
        <dbReference type="Rhea" id="RHEA:11060"/>
        <dbReference type="Rhea" id="RHEA-COMP:9666"/>
        <dbReference type="Rhea" id="RHEA-COMP:9695"/>
        <dbReference type="ChEBI" id="CHEBI:30616"/>
        <dbReference type="ChEBI" id="CHEBI:33019"/>
        <dbReference type="ChEBI" id="CHEBI:58045"/>
        <dbReference type="ChEBI" id="CHEBI:78442"/>
        <dbReference type="ChEBI" id="CHEBI:78528"/>
        <dbReference type="ChEBI" id="CHEBI:456215"/>
        <dbReference type="EC" id="6.1.1.5"/>
    </reaction>
</comment>
<dbReference type="InterPro" id="IPR023586">
    <property type="entry name" value="Ile-tRNA-ligase_type2"/>
</dbReference>
<evidence type="ECO:0000256" key="5">
    <source>
        <dbReference type="ARBA" id="ARBA00023146"/>
    </source>
</evidence>
<keyword evidence="7" id="KW-0479">Metal-binding</keyword>
<sequence>MSTPPLSRRYDPLAVEKSVSELWKSLNIVEKVFEANSDGPLFSFLEGPPTVNGYMHIGHTRGRVYKDIVLRYKTMRGYNVWRRGGWDCQGLPTEIEVEKRLGITSKRDIEKIGLERFVEEANKVVDHYLSHWRRASERLGLWLDYDNAYETRRDEYMEHVWHLLKKAHEMGDLVESLRVVPTCPHCETALSQHEMAQGYEEVSDPSIYVKMPLEEGGYVIIWTTTPWTLPGNEAVAVKPDATYLELQVGEERWYVAENLLTAFTEITQTKNYKVVGKVDGVSLVGKAYRHPLLDKVPQHMGHRHVLVASEHVSLEEGTGFVHIAPGHGPEDYEIGVKNGLNIFCPVTSSGVFTAEAGAYSGLSVWEASEKIIQDLKERNLLVKRAEIVHSYPHCWRCGSKLIYLASVQWFLRVDRIKQRMVEENRSVKWWPEWAGSNRFGDWLLNAQDWCISRSKIWGTPLNVWRCESCGEKHVVGSRAELEEAVEKPAVKRLHRPWVDQYVFKCEKCGGLMKRVPFVLDTWIDSGVAFYASIDALRNTELFKKLFPYDFITEAIDQTRGWFYTLLFTSTLLTGKAPFKSVLNQGHVLDEFGKKMSKSRGNVIWAEDAFSTYGVDPLRIYLVSKAEPWSTINFVPSEVRETAEDLNILWNIFAFASTYQKLDKFDPRTHKLTNYMHLLRPEDKWILSRVNDLVAKVTNSLEEMEIHRAVREIMSFIVEDLSRTYLRSVRRLAWTEAETPEKMAAYACLHYVLRRTLLLLAPFAPYTAEILYQLQKTETDKESIHLENWPQIDTELYSPKIIEQMNIVKEVLTAILAARQKGGRKLRSPVARVVVAAKTQECLKALEAFHSFVKESVNTEVLEVLPPDREFAELKWVVEADLARLGPMLGRKLPELLAYLKQADGSSLRKELETEKGLRIKFSDMERFLPAEFFKIHAEAPSNYSTADTAAATVYVDLSVSRELEAVSAARELIRRIQVMRKEANLDILEKIECIVQLDDQAFKSLLTEKKSYIETETRSRIVFTDPATPLPDGYFVRSWDVDGVEMRIGFRRLADNVYNMPSEK</sequence>
<dbReference type="GO" id="GO:0008270">
    <property type="term" value="F:zinc ion binding"/>
    <property type="evidence" value="ECO:0007669"/>
    <property type="project" value="UniProtKB-UniRule"/>
</dbReference>
<keyword evidence="3 7" id="KW-0067">ATP-binding</keyword>
<feature type="domain" description="Aminoacyl-tRNA synthetase class Ia" evidence="8">
    <location>
        <begin position="20"/>
        <end position="629"/>
    </location>
</feature>
<comment type="subunit">
    <text evidence="7">Monomer.</text>
</comment>